<protein>
    <recommendedName>
        <fullName evidence="2">phosphoenolpyruvate carboxylase</fullName>
        <ecNumber evidence="2">4.1.1.31</ecNumber>
    </recommendedName>
</protein>
<proteinExistence type="inferred from homology"/>
<dbReference type="EC" id="4.1.1.31" evidence="2"/>
<evidence type="ECO:0000313" key="8">
    <source>
        <dbReference type="Proteomes" id="UP000323537"/>
    </source>
</evidence>
<gene>
    <name evidence="7" type="ORF">SAMN04488066_105191</name>
</gene>
<dbReference type="GO" id="GO:0015977">
    <property type="term" value="P:carbon fixation"/>
    <property type="evidence" value="ECO:0007669"/>
    <property type="project" value="UniProtKB-KW"/>
</dbReference>
<dbReference type="PANTHER" id="PTHR30523:SF6">
    <property type="entry name" value="PHOSPHOENOLPYRUVATE CARBOXYLASE"/>
    <property type="match status" value="1"/>
</dbReference>
<dbReference type="NCBIfam" id="NF000584">
    <property type="entry name" value="PRK00009.1"/>
    <property type="match status" value="1"/>
</dbReference>
<evidence type="ECO:0000256" key="5">
    <source>
        <dbReference type="ARBA" id="ARBA00023300"/>
    </source>
</evidence>
<dbReference type="HAMAP" id="MF_00595">
    <property type="entry name" value="PEPcase_type1"/>
    <property type="match status" value="1"/>
</dbReference>
<reference evidence="7 8" key="1">
    <citation type="submission" date="2016-10" db="EMBL/GenBank/DDBJ databases">
        <authorList>
            <person name="Varghese N."/>
            <person name="Submissions S."/>
        </authorList>
    </citation>
    <scope>NUCLEOTIDE SEQUENCE [LARGE SCALE GENOMIC DNA]</scope>
    <source>
        <strain evidence="7 8">CGMCC 1.6377</strain>
    </source>
</reference>
<evidence type="ECO:0000256" key="2">
    <source>
        <dbReference type="ARBA" id="ARBA00012305"/>
    </source>
</evidence>
<name>A0A1I3AG04_9EURY</name>
<evidence type="ECO:0000313" key="7">
    <source>
        <dbReference type="EMBL" id="SFH48982.1"/>
    </source>
</evidence>
<dbReference type="PRINTS" id="PR00150">
    <property type="entry name" value="PEPCARBXLASE"/>
</dbReference>
<dbReference type="Pfam" id="PF00311">
    <property type="entry name" value="PEPcase"/>
    <property type="match status" value="1"/>
</dbReference>
<dbReference type="EMBL" id="FOPZ01000005">
    <property type="protein sequence ID" value="SFH48982.1"/>
    <property type="molecule type" value="Genomic_DNA"/>
</dbReference>
<dbReference type="InterPro" id="IPR021135">
    <property type="entry name" value="PEP_COase"/>
</dbReference>
<dbReference type="Proteomes" id="UP000323537">
    <property type="component" value="Unassembled WGS sequence"/>
</dbReference>
<dbReference type="InterPro" id="IPR018129">
    <property type="entry name" value="PEP_COase_Lys_AS"/>
</dbReference>
<keyword evidence="3" id="KW-0460">Magnesium</keyword>
<dbReference type="InterPro" id="IPR015813">
    <property type="entry name" value="Pyrv/PenolPyrv_kinase-like_dom"/>
</dbReference>
<dbReference type="GO" id="GO:0006099">
    <property type="term" value="P:tricarboxylic acid cycle"/>
    <property type="evidence" value="ECO:0007669"/>
    <property type="project" value="InterPro"/>
</dbReference>
<dbReference type="SUPFAM" id="SSF51621">
    <property type="entry name" value="Phosphoenolpyruvate/pyruvate domain"/>
    <property type="match status" value="1"/>
</dbReference>
<evidence type="ECO:0000256" key="6">
    <source>
        <dbReference type="ARBA" id="ARBA00048995"/>
    </source>
</evidence>
<comment type="similarity">
    <text evidence="1">Belongs to the PEPCase type 1 family.</text>
</comment>
<dbReference type="OrthoDB" id="340936at2157"/>
<dbReference type="PROSITE" id="PS00781">
    <property type="entry name" value="PEPCASE_1"/>
    <property type="match status" value="1"/>
</dbReference>
<organism evidence="7 8">
    <name type="scientific">Halorubrum aquaticum</name>
    <dbReference type="NCBI Taxonomy" id="387340"/>
    <lineage>
        <taxon>Archaea</taxon>
        <taxon>Methanobacteriati</taxon>
        <taxon>Methanobacteriota</taxon>
        <taxon>Stenosarchaea group</taxon>
        <taxon>Halobacteria</taxon>
        <taxon>Halobacteriales</taxon>
        <taxon>Haloferacaceae</taxon>
        <taxon>Halorubrum</taxon>
    </lineage>
</organism>
<keyword evidence="8" id="KW-1185">Reference proteome</keyword>
<evidence type="ECO:0000256" key="1">
    <source>
        <dbReference type="ARBA" id="ARBA00008346"/>
    </source>
</evidence>
<dbReference type="GO" id="GO:0005829">
    <property type="term" value="C:cytosol"/>
    <property type="evidence" value="ECO:0007669"/>
    <property type="project" value="TreeGrafter"/>
</dbReference>
<dbReference type="Gene3D" id="1.20.1440.90">
    <property type="entry name" value="Phosphoenolpyruvate/pyruvate domain"/>
    <property type="match status" value="1"/>
</dbReference>
<dbReference type="RefSeq" id="WP_149784035.1">
    <property type="nucleotide sequence ID" value="NZ_BAAADP010000003.1"/>
</dbReference>
<dbReference type="PANTHER" id="PTHR30523">
    <property type="entry name" value="PHOSPHOENOLPYRUVATE CARBOXYLASE"/>
    <property type="match status" value="1"/>
</dbReference>
<sequence>MELHNRSVRTDVRELGALLGDVLAAQTSTEAYETVEDLRTAAIEYRQGDASSRGVLEETIDDLSGPRQDVVARAFTTYFELINLAEERERVRSVRNADADGSLHDSLEATVSELAAAGVEADEFEELLADVLIEPTFTAHPTEARRATVKAKLRSIATHLEELDERDMTDRERDAVWRDVTAEVTSLWGTRQVRQRRPEPADEARNVQWYLENTLFDVVGDAYEEFEETISSEYEDVDCPKLFEFRSWAGSDRDGNPFVTPEVTAETLERQRAVAIDKYRDQCKRLSAVLSQDGDRYAVDGPLRESLAADAERFPTVVKEARERYPDEPYRQKLKLMRERLDRVDDVRPGGYPDGEAFLADLEVIAESLTVDRNDVVRTSFIEPLRRQVDTFGFVLASLDLRDHRENHTDAVAEAVAAEGVDYRGMDEEARTEFLTEAILQEEPVVDAEEPGDVSETTDRVFRRFRELADWQAEYGSQAIDTYCISMTEEPSHVLEVLFLADQVGVVSLPDHCGLDVVPLLETESALNGAERILGTLFENEAYGTALETRGEIQEVMLGYSDSNKENGFLAANWDLYKNQRRLASFCREEDVTLRLFHGRGGSISRGGGPMNEALLALPNETVTGQVKFTEQGEAIAEKYANHRIAERELEQMLDAQIRARHEANEEPTEDVPDEWVDAMETMVPAARNTYRDLLNTDGFVSYFGQATPISVVEDLNLGSRPASRSGERTVEDLRAIPWVFSWTQTRLILPGWYALGSGLDAYLEAVGEEAGLETLREMYEEWPFFRTTLDNAALALARTEPEIAAEYADLADDDLRERFFPELVGEYERGRELVLAISGRDELIRRDWLAESLERRNPYVDPLNLLQADLLGRGDRTEAEERTLRLTVNGIAAGMKNTG</sequence>
<dbReference type="InterPro" id="IPR022805">
    <property type="entry name" value="PEP_COase_bac/pln-type"/>
</dbReference>
<dbReference type="AlphaFoldDB" id="A0A1I3AG04"/>
<evidence type="ECO:0000256" key="3">
    <source>
        <dbReference type="ARBA" id="ARBA00022842"/>
    </source>
</evidence>
<comment type="catalytic activity">
    <reaction evidence="6">
        <text>oxaloacetate + phosphate = phosphoenolpyruvate + hydrogencarbonate</text>
        <dbReference type="Rhea" id="RHEA:28370"/>
        <dbReference type="ChEBI" id="CHEBI:16452"/>
        <dbReference type="ChEBI" id="CHEBI:17544"/>
        <dbReference type="ChEBI" id="CHEBI:43474"/>
        <dbReference type="ChEBI" id="CHEBI:58702"/>
        <dbReference type="EC" id="4.1.1.31"/>
    </reaction>
</comment>
<dbReference type="GO" id="GO:0008964">
    <property type="term" value="F:phosphoenolpyruvate carboxylase activity"/>
    <property type="evidence" value="ECO:0007669"/>
    <property type="project" value="UniProtKB-EC"/>
</dbReference>
<keyword evidence="7" id="KW-0670">Pyruvate</keyword>
<keyword evidence="4" id="KW-0456">Lyase</keyword>
<accession>A0A1I3AG04</accession>
<keyword evidence="5" id="KW-0120">Carbon dioxide fixation</keyword>
<evidence type="ECO:0000256" key="4">
    <source>
        <dbReference type="ARBA" id="ARBA00023239"/>
    </source>
</evidence>